<dbReference type="GO" id="GO:0005819">
    <property type="term" value="C:spindle"/>
    <property type="evidence" value="ECO:0007669"/>
    <property type="project" value="UniProtKB-SubCell"/>
</dbReference>
<keyword evidence="8" id="KW-0206">Cytoskeleton</keyword>
<evidence type="ECO:0000256" key="7">
    <source>
        <dbReference type="ARBA" id="ARBA00023054"/>
    </source>
</evidence>
<accession>A0A8B9F6T7</accession>
<evidence type="ECO:0000313" key="10">
    <source>
        <dbReference type="Ensembl" id="ENSACOP00000005618.1"/>
    </source>
</evidence>
<dbReference type="PANTHER" id="PTHR31570:SF1">
    <property type="entry name" value="HAUS AUGMIN-LIKE COMPLEX SUBUNIT 1"/>
    <property type="match status" value="1"/>
</dbReference>
<dbReference type="PRINTS" id="PR02087">
    <property type="entry name" value="HAUSAUGMINL1"/>
</dbReference>
<dbReference type="GO" id="GO:0005874">
    <property type="term" value="C:microtubule"/>
    <property type="evidence" value="ECO:0007669"/>
    <property type="project" value="UniProtKB-KW"/>
</dbReference>
<evidence type="ECO:0000313" key="11">
    <source>
        <dbReference type="Proteomes" id="UP000694522"/>
    </source>
</evidence>
<sequence length="99" mass="11354">MRVTEEEARSTTHSSTGVTTWLKKVFGNCPIPQYKVSEQAVDILCKLAEYIEAREQDVSLVMEGLKEWSKEYKAEGNNTEDCVCLNLGECLIMWVFWSK</sequence>
<evidence type="ECO:0000256" key="6">
    <source>
        <dbReference type="ARBA" id="ARBA00022776"/>
    </source>
</evidence>
<dbReference type="GO" id="GO:0005829">
    <property type="term" value="C:cytosol"/>
    <property type="evidence" value="ECO:0007669"/>
    <property type="project" value="TreeGrafter"/>
</dbReference>
<keyword evidence="7" id="KW-0175">Coiled coil</keyword>
<dbReference type="Ensembl" id="ENSACOT00000005822.1">
    <property type="protein sequence ID" value="ENSACOP00000005618.1"/>
    <property type="gene ID" value="ENSACOG00000003967.1"/>
</dbReference>
<keyword evidence="6" id="KW-0498">Mitosis</keyword>
<dbReference type="GO" id="GO:0051301">
    <property type="term" value="P:cell division"/>
    <property type="evidence" value="ECO:0007669"/>
    <property type="project" value="UniProtKB-KW"/>
</dbReference>
<reference evidence="10" key="1">
    <citation type="submission" date="2025-08" db="UniProtKB">
        <authorList>
            <consortium name="Ensembl"/>
        </authorList>
    </citation>
    <scope>IDENTIFICATION</scope>
</reference>
<protein>
    <submittedName>
        <fullName evidence="10">Uncharacterized protein</fullName>
    </submittedName>
</protein>
<keyword evidence="9" id="KW-0131">Cell cycle</keyword>
<organism evidence="10 11">
    <name type="scientific">Amazona collaria</name>
    <name type="common">yellow-billed parrot</name>
    <dbReference type="NCBI Taxonomy" id="241587"/>
    <lineage>
        <taxon>Eukaryota</taxon>
        <taxon>Metazoa</taxon>
        <taxon>Chordata</taxon>
        <taxon>Craniata</taxon>
        <taxon>Vertebrata</taxon>
        <taxon>Euteleostomi</taxon>
        <taxon>Archelosauria</taxon>
        <taxon>Archosauria</taxon>
        <taxon>Dinosauria</taxon>
        <taxon>Saurischia</taxon>
        <taxon>Theropoda</taxon>
        <taxon>Coelurosauria</taxon>
        <taxon>Aves</taxon>
        <taxon>Neognathae</taxon>
        <taxon>Neoaves</taxon>
        <taxon>Telluraves</taxon>
        <taxon>Australaves</taxon>
        <taxon>Psittaciformes</taxon>
        <taxon>Psittacidae</taxon>
        <taxon>Amazona</taxon>
    </lineage>
</organism>
<evidence type="ECO:0000256" key="4">
    <source>
        <dbReference type="ARBA" id="ARBA00022618"/>
    </source>
</evidence>
<keyword evidence="5" id="KW-0493">Microtubule</keyword>
<keyword evidence="3" id="KW-0963">Cytoplasm</keyword>
<proteinExistence type="inferred from homology"/>
<dbReference type="Proteomes" id="UP000694522">
    <property type="component" value="Unplaced"/>
</dbReference>
<evidence type="ECO:0000256" key="2">
    <source>
        <dbReference type="ARBA" id="ARBA00005479"/>
    </source>
</evidence>
<comment type="subcellular location">
    <subcellularLocation>
        <location evidence="1">Cytoplasm</location>
        <location evidence="1">Cytoskeleton</location>
        <location evidence="1">Spindle</location>
    </subcellularLocation>
</comment>
<comment type="similarity">
    <text evidence="2">Belongs to the HAUS1 family.</text>
</comment>
<dbReference type="AlphaFoldDB" id="A0A8B9F6T7"/>
<dbReference type="GO" id="GO:0051225">
    <property type="term" value="P:spindle assembly"/>
    <property type="evidence" value="ECO:0007669"/>
    <property type="project" value="InterPro"/>
</dbReference>
<dbReference type="GO" id="GO:0007098">
    <property type="term" value="P:centrosome cycle"/>
    <property type="evidence" value="ECO:0007669"/>
    <property type="project" value="TreeGrafter"/>
</dbReference>
<evidence type="ECO:0000256" key="3">
    <source>
        <dbReference type="ARBA" id="ARBA00022490"/>
    </source>
</evidence>
<evidence type="ECO:0000256" key="8">
    <source>
        <dbReference type="ARBA" id="ARBA00023212"/>
    </source>
</evidence>
<evidence type="ECO:0000256" key="1">
    <source>
        <dbReference type="ARBA" id="ARBA00004186"/>
    </source>
</evidence>
<reference evidence="10" key="2">
    <citation type="submission" date="2025-09" db="UniProtKB">
        <authorList>
            <consortium name="Ensembl"/>
        </authorList>
    </citation>
    <scope>IDENTIFICATION</scope>
</reference>
<dbReference type="PANTHER" id="PTHR31570">
    <property type="entry name" value="HAUS AUGMIN-LIKE COMPLEX SUBUNIT 1"/>
    <property type="match status" value="1"/>
</dbReference>
<dbReference type="InterPro" id="IPR026243">
    <property type="entry name" value="HAUS1"/>
</dbReference>
<evidence type="ECO:0000256" key="9">
    <source>
        <dbReference type="ARBA" id="ARBA00023306"/>
    </source>
</evidence>
<keyword evidence="11" id="KW-1185">Reference proteome</keyword>
<name>A0A8B9F6T7_9PSIT</name>
<evidence type="ECO:0000256" key="5">
    <source>
        <dbReference type="ARBA" id="ARBA00022701"/>
    </source>
</evidence>
<dbReference type="GO" id="GO:0070652">
    <property type="term" value="C:HAUS complex"/>
    <property type="evidence" value="ECO:0007669"/>
    <property type="project" value="InterPro"/>
</dbReference>
<keyword evidence="4" id="KW-0132">Cell division</keyword>
<dbReference type="Pfam" id="PF25762">
    <property type="entry name" value="HAUS1"/>
    <property type="match status" value="1"/>
</dbReference>